<dbReference type="SUPFAM" id="SSF56712">
    <property type="entry name" value="Prokaryotic type I DNA topoisomerase"/>
    <property type="match status" value="1"/>
</dbReference>
<protein>
    <recommendedName>
        <fullName evidence="3">DNA topoisomerase III</fullName>
    </recommendedName>
</protein>
<dbReference type="Gene3D" id="1.10.460.10">
    <property type="entry name" value="Topoisomerase I, domain 2"/>
    <property type="match status" value="1"/>
</dbReference>
<organism evidence="2">
    <name type="scientific">human gut metagenome</name>
    <dbReference type="NCBI Taxonomy" id="408170"/>
    <lineage>
        <taxon>unclassified sequences</taxon>
        <taxon>metagenomes</taxon>
        <taxon>organismal metagenomes</taxon>
    </lineage>
</organism>
<feature type="compositionally biased region" description="Basic residues" evidence="1">
    <location>
        <begin position="70"/>
        <end position="83"/>
    </location>
</feature>
<dbReference type="EMBL" id="AJWY01000356">
    <property type="protein sequence ID" value="EKC81293.1"/>
    <property type="molecule type" value="Genomic_DNA"/>
</dbReference>
<accession>K1UGK1</accession>
<reference evidence="2" key="1">
    <citation type="journal article" date="2013" name="Environ. Microbiol.">
        <title>Microbiota from the distal guts of lean and obese adolescents exhibit partial functional redundancy besides clear differences in community structure.</title>
        <authorList>
            <person name="Ferrer M."/>
            <person name="Ruiz A."/>
            <person name="Lanza F."/>
            <person name="Haange S.B."/>
            <person name="Oberbach A."/>
            <person name="Till H."/>
            <person name="Bargiela R."/>
            <person name="Campoy C."/>
            <person name="Segura M.T."/>
            <person name="Richter M."/>
            <person name="von Bergen M."/>
            <person name="Seifert J."/>
            <person name="Suarez A."/>
        </authorList>
    </citation>
    <scope>NUCLEOTIDE SEQUENCE</scope>
</reference>
<feature type="region of interest" description="Disordered" evidence="1">
    <location>
        <begin position="60"/>
        <end position="83"/>
    </location>
</feature>
<comment type="caution">
    <text evidence="2">The sequence shown here is derived from an EMBL/GenBank/DDBJ whole genome shotgun (WGS) entry which is preliminary data.</text>
</comment>
<sequence>MPEMISPNLTASWEKGLTGVADGSISEGDYMKKLEAFVQQVVQRAKGGDYRAKLNSFYRSVQPHHAGENKKKRTTRKKKTTKA</sequence>
<feature type="non-terminal residue" evidence="2">
    <location>
        <position position="83"/>
    </location>
</feature>
<name>K1UGK1_9ZZZZ</name>
<evidence type="ECO:0008006" key="3">
    <source>
        <dbReference type="Google" id="ProtNLM"/>
    </source>
</evidence>
<dbReference type="AlphaFoldDB" id="K1UGK1"/>
<evidence type="ECO:0000313" key="2">
    <source>
        <dbReference type="EMBL" id="EKC81293.1"/>
    </source>
</evidence>
<dbReference type="InterPro" id="IPR013824">
    <property type="entry name" value="Topo_IA_cen_sub1"/>
</dbReference>
<evidence type="ECO:0000256" key="1">
    <source>
        <dbReference type="SAM" id="MobiDB-lite"/>
    </source>
</evidence>
<gene>
    <name evidence="2" type="ORF">LEA_00490</name>
</gene>
<dbReference type="InterPro" id="IPR023405">
    <property type="entry name" value="Topo_IA_core_domain"/>
</dbReference>
<proteinExistence type="predicted"/>